<evidence type="ECO:0000256" key="1">
    <source>
        <dbReference type="SAM" id="Phobius"/>
    </source>
</evidence>
<accession>A0ABD5NJM3</accession>
<dbReference type="Proteomes" id="UP001595846">
    <property type="component" value="Unassembled WGS sequence"/>
</dbReference>
<keyword evidence="3" id="KW-1185">Reference proteome</keyword>
<dbReference type="EMBL" id="JBHSAQ010000001">
    <property type="protein sequence ID" value="MFC3957051.1"/>
    <property type="molecule type" value="Genomic_DNA"/>
</dbReference>
<feature type="transmembrane region" description="Helical" evidence="1">
    <location>
        <begin position="79"/>
        <end position="101"/>
    </location>
</feature>
<gene>
    <name evidence="2" type="ORF">ACFOUR_01515</name>
</gene>
<comment type="caution">
    <text evidence="2">The sequence shown here is derived from an EMBL/GenBank/DDBJ whole genome shotgun (WGS) entry which is preliminary data.</text>
</comment>
<dbReference type="RefSeq" id="WP_256532018.1">
    <property type="nucleotide sequence ID" value="NZ_CP101824.1"/>
</dbReference>
<feature type="transmembrane region" description="Helical" evidence="1">
    <location>
        <begin position="12"/>
        <end position="31"/>
    </location>
</feature>
<keyword evidence="1" id="KW-1133">Transmembrane helix</keyword>
<protein>
    <submittedName>
        <fullName evidence="2">Uncharacterized protein</fullName>
    </submittedName>
</protein>
<name>A0ABD5NJM3_9EURY</name>
<dbReference type="GeneID" id="73904785"/>
<evidence type="ECO:0000313" key="2">
    <source>
        <dbReference type="EMBL" id="MFC3957051.1"/>
    </source>
</evidence>
<reference evidence="2 3" key="1">
    <citation type="journal article" date="2019" name="Int. J. Syst. Evol. Microbiol.">
        <title>The Global Catalogue of Microorganisms (GCM) 10K type strain sequencing project: providing services to taxonomists for standard genome sequencing and annotation.</title>
        <authorList>
            <consortium name="The Broad Institute Genomics Platform"/>
            <consortium name="The Broad Institute Genome Sequencing Center for Infectious Disease"/>
            <person name="Wu L."/>
            <person name="Ma J."/>
        </authorList>
    </citation>
    <scope>NUCLEOTIDE SEQUENCE [LARGE SCALE GENOMIC DNA]</scope>
    <source>
        <strain evidence="2 3">IBRC-M 10256</strain>
    </source>
</reference>
<keyword evidence="1" id="KW-0812">Transmembrane</keyword>
<sequence>MVPAESVQYLTLFAATLLASALGLVIVFQAYRGYRRNDSRRMLFLAIGLAFLTVVPFGLSLVITLVAPGVQSGAFLLSYVLPMLSRCLEIVGLALILYSLYRT</sequence>
<dbReference type="AlphaFoldDB" id="A0ABD5NJM3"/>
<keyword evidence="1" id="KW-0472">Membrane</keyword>
<feature type="transmembrane region" description="Helical" evidence="1">
    <location>
        <begin position="43"/>
        <end position="67"/>
    </location>
</feature>
<dbReference type="InterPro" id="IPR055943">
    <property type="entry name" value="DUF7521"/>
</dbReference>
<proteinExistence type="predicted"/>
<dbReference type="Pfam" id="PF24365">
    <property type="entry name" value="DUF7521"/>
    <property type="match status" value="1"/>
</dbReference>
<organism evidence="2 3">
    <name type="scientific">Halovivax cerinus</name>
    <dbReference type="NCBI Taxonomy" id="1487865"/>
    <lineage>
        <taxon>Archaea</taxon>
        <taxon>Methanobacteriati</taxon>
        <taxon>Methanobacteriota</taxon>
        <taxon>Stenosarchaea group</taxon>
        <taxon>Halobacteria</taxon>
        <taxon>Halobacteriales</taxon>
        <taxon>Natrialbaceae</taxon>
        <taxon>Halovivax</taxon>
    </lineage>
</organism>
<evidence type="ECO:0000313" key="3">
    <source>
        <dbReference type="Proteomes" id="UP001595846"/>
    </source>
</evidence>